<keyword evidence="11 16" id="KW-0472">Membrane</keyword>
<dbReference type="EMBL" id="BDGI01000033">
    <property type="protein sequence ID" value="GAV27366.1"/>
    <property type="molecule type" value="Genomic_DNA"/>
</dbReference>
<dbReference type="InterPro" id="IPR031814">
    <property type="entry name" value="ALG11_N"/>
</dbReference>
<evidence type="ECO:0000256" key="5">
    <source>
        <dbReference type="ARBA" id="ARBA00022018"/>
    </source>
</evidence>
<dbReference type="GO" id="GO:0004377">
    <property type="term" value="F:GDP-Man:Man(3)GlcNAc(2)-PP-Dol alpha-1,2-mannosyltransferase activity"/>
    <property type="evidence" value="ECO:0007669"/>
    <property type="project" value="UniProtKB-EC"/>
</dbReference>
<evidence type="ECO:0000256" key="15">
    <source>
        <dbReference type="ARBA" id="ARBA00045065"/>
    </source>
</evidence>
<feature type="transmembrane region" description="Helical" evidence="16">
    <location>
        <begin position="25"/>
        <end position="44"/>
    </location>
</feature>
<evidence type="ECO:0000256" key="7">
    <source>
        <dbReference type="ARBA" id="ARBA00022679"/>
    </source>
</evidence>
<evidence type="ECO:0000256" key="6">
    <source>
        <dbReference type="ARBA" id="ARBA00022676"/>
    </source>
</evidence>
<feature type="domain" description="Glycosyl transferase family 1" evidence="17">
    <location>
        <begin position="400"/>
        <end position="542"/>
    </location>
</feature>
<evidence type="ECO:0000313" key="20">
    <source>
        <dbReference type="Proteomes" id="UP000186136"/>
    </source>
</evidence>
<feature type="transmembrane region" description="Helical" evidence="16">
    <location>
        <begin position="253"/>
        <end position="273"/>
    </location>
</feature>
<keyword evidence="9" id="KW-0256">Endoplasmic reticulum</keyword>
<comment type="catalytic activity">
    <reaction evidence="15">
        <text>an alpha-D-Man-(1-&gt;3)-[alpha-D-Man-(1-&gt;6)]-beta-D-Man-(1-&gt;4)-beta-D-GlcNAc-(1-&gt;4)-alpha-D-GlcNAc-diphospho-di-trans,poly-cis-dolichol + 2 GDP-alpha-D-mannose = an alpha-D-Man-(1-&gt;2)-alpha-D-Man-(1-&gt;2)-alpha-D-Man-(1-&gt;3)-[alpha-D-Man-(1-&gt;6)]-beta-D-Man-(1-&gt;4)-beta-D-GlcNAc-(1-&gt;4)-alpha-D-GlcNAc-diphospho-di-trans,poly-cis-dolichol + 2 GDP + 2 H(+)</text>
        <dbReference type="Rhea" id="RHEA:29523"/>
        <dbReference type="Rhea" id="RHEA-COMP:19515"/>
        <dbReference type="Rhea" id="RHEA-COMP:19516"/>
        <dbReference type="ChEBI" id="CHEBI:15378"/>
        <dbReference type="ChEBI" id="CHEBI:57527"/>
        <dbReference type="ChEBI" id="CHEBI:58189"/>
        <dbReference type="ChEBI" id="CHEBI:132511"/>
        <dbReference type="ChEBI" id="CHEBI:132515"/>
        <dbReference type="EC" id="2.4.1.131"/>
    </reaction>
    <physiologicalReaction direction="left-to-right" evidence="15">
        <dbReference type="Rhea" id="RHEA:29524"/>
    </physiologicalReaction>
</comment>
<dbReference type="Pfam" id="PF15924">
    <property type="entry name" value="ALG11_N"/>
    <property type="match status" value="1"/>
</dbReference>
<dbReference type="Pfam" id="PF00534">
    <property type="entry name" value="Glycos_transf_1"/>
    <property type="match status" value="1"/>
</dbReference>
<comment type="caution">
    <text evidence="19">The sequence shown here is derived from an EMBL/GenBank/DDBJ whole genome shotgun (WGS) entry which is preliminary data.</text>
</comment>
<evidence type="ECO:0000259" key="17">
    <source>
        <dbReference type="Pfam" id="PF00534"/>
    </source>
</evidence>
<evidence type="ECO:0000256" key="13">
    <source>
        <dbReference type="ARBA" id="ARBA00032060"/>
    </source>
</evidence>
<feature type="domain" description="ALG11 mannosyltransferase N-terminal" evidence="18">
    <location>
        <begin position="160"/>
        <end position="363"/>
    </location>
</feature>
<keyword evidence="20" id="KW-1185">Reference proteome</keyword>
<dbReference type="Proteomes" id="UP000186136">
    <property type="component" value="Unassembled WGS sequence"/>
</dbReference>
<dbReference type="AlphaFoldDB" id="A0A1Q2YCR7"/>
<evidence type="ECO:0000256" key="14">
    <source>
        <dbReference type="ARBA" id="ARBA00032515"/>
    </source>
</evidence>
<evidence type="ECO:0000256" key="11">
    <source>
        <dbReference type="ARBA" id="ARBA00023136"/>
    </source>
</evidence>
<name>A0A1Q2YCR7_9ASCO</name>
<dbReference type="OrthoDB" id="2276068at2759"/>
<keyword evidence="10 16" id="KW-1133">Transmembrane helix</keyword>
<evidence type="ECO:0000313" key="19">
    <source>
        <dbReference type="EMBL" id="GAV27366.1"/>
    </source>
</evidence>
<evidence type="ECO:0000256" key="12">
    <source>
        <dbReference type="ARBA" id="ARBA00030431"/>
    </source>
</evidence>
<evidence type="ECO:0000256" key="16">
    <source>
        <dbReference type="SAM" id="Phobius"/>
    </source>
</evidence>
<comment type="subcellular location">
    <subcellularLocation>
        <location evidence="1">Endoplasmic reticulum membrane</location>
        <topology evidence="1">Single-pass membrane protein</topology>
    </subcellularLocation>
</comment>
<keyword evidence="7" id="KW-0808">Transferase</keyword>
<dbReference type="PANTHER" id="PTHR45919">
    <property type="entry name" value="GDP-MAN:MAN(3)GLCNAC(2)-PP-DOL ALPHA-1,2-MANNOSYLTRANSFERASE"/>
    <property type="match status" value="1"/>
</dbReference>
<feature type="transmembrane region" description="Helical" evidence="16">
    <location>
        <begin position="293"/>
        <end position="311"/>
    </location>
</feature>
<evidence type="ECO:0000259" key="18">
    <source>
        <dbReference type="Pfam" id="PF15924"/>
    </source>
</evidence>
<keyword evidence="8 16" id="KW-0812">Transmembrane</keyword>
<sequence length="648" mass="74097">MKGIFSNQSPAPVVDASSNSLRSYLMGKLFTVFSIFAIVCYMLYQTGRPFTQRFFLLPPTNFRDVVKTAMDKPNGLLAANKVGIKRASYRRRLIMGAKKPQLHSTLPLNSVNNETKQSTDNTDLKYYRLRVTNLDRAPENRDHFLMNIKPIDVNDSNRRKLFGFFHPFSYALGGGEKVLWEAVISTLENDHNNVAVIYTFTPSKDTSIYSILLGVKETFGIDFLRSDKEYLRDRIVFIHLSDKYSWLINGSSYPVLSMIGQAIGSVFLVVSGFQQVTPDVFIDTIGVPFTYMFVYAFLHIPIISYIHYPTVSRDMLQAAKNIGGLYGILKYGYWWALLQLYSLNIIWVNIALYNSTWTAENVMSALGWAGDDTEIEESILYPPCVSYDDYDFDKVSIPHLLSKEREKNIVYLAQFRPEKRHKLLIQHYKDYLQQYKGKGITQPHKLVFIGALRQGQDEAYVKSLENLISELEIPSELIIFELNASTSTVEKWLQTSDFGINCMWKEHFGIAVVEYMLNGAIPLVHASAGPLEDIVIPRVDGHALGKGKSRKHLKVEDDERSGLFFKDVTDPDYNKASVETYPTLTDMLLNASSLTDVYKNKMRENAIYVSREKFGRGAFTAKWDKCISEIVVDERENREKRGTVERVY</sequence>
<evidence type="ECO:0000256" key="2">
    <source>
        <dbReference type="ARBA" id="ARBA00004922"/>
    </source>
</evidence>
<dbReference type="GO" id="GO:0006487">
    <property type="term" value="P:protein N-linked glycosylation"/>
    <property type="evidence" value="ECO:0007669"/>
    <property type="project" value="TreeGrafter"/>
</dbReference>
<gene>
    <name evidence="19" type="ORF">PMKS-000831</name>
</gene>
<feature type="transmembrane region" description="Helical" evidence="16">
    <location>
        <begin position="332"/>
        <end position="353"/>
    </location>
</feature>
<keyword evidence="6" id="KW-0328">Glycosyltransferase</keyword>
<evidence type="ECO:0000256" key="9">
    <source>
        <dbReference type="ARBA" id="ARBA00022824"/>
    </source>
</evidence>
<dbReference type="UniPathway" id="UPA00378"/>
<dbReference type="InterPro" id="IPR038013">
    <property type="entry name" value="ALG11"/>
</dbReference>
<comment type="pathway">
    <text evidence="2">Protein modification; protein glycosylation.</text>
</comment>
<dbReference type="Gene3D" id="3.40.50.2000">
    <property type="entry name" value="Glycogen Phosphorylase B"/>
    <property type="match status" value="1"/>
</dbReference>
<protein>
    <recommendedName>
        <fullName evidence="5">GDP-Man:Man(3)GlcNAc(2)-PP-Dol alpha-1,2-mannosyltransferase</fullName>
        <ecNumber evidence="4">2.4.1.131</ecNumber>
    </recommendedName>
    <alternativeName>
        <fullName evidence="12">Alpha-1,2-mannosyltransferase ALG11</fullName>
    </alternativeName>
    <alternativeName>
        <fullName evidence="13">Asparagine-linked glycosylation protein 11</fullName>
    </alternativeName>
    <alternativeName>
        <fullName evidence="14">Glycolipid 2-alpha-mannosyltransferase</fullName>
    </alternativeName>
</protein>
<dbReference type="SUPFAM" id="SSF53756">
    <property type="entry name" value="UDP-Glycosyltransferase/glycogen phosphorylase"/>
    <property type="match status" value="1"/>
</dbReference>
<organism evidence="19 20">
    <name type="scientific">Pichia membranifaciens</name>
    <dbReference type="NCBI Taxonomy" id="4926"/>
    <lineage>
        <taxon>Eukaryota</taxon>
        <taxon>Fungi</taxon>
        <taxon>Dikarya</taxon>
        <taxon>Ascomycota</taxon>
        <taxon>Saccharomycotina</taxon>
        <taxon>Pichiomycetes</taxon>
        <taxon>Pichiales</taxon>
        <taxon>Pichiaceae</taxon>
        <taxon>Pichia</taxon>
    </lineage>
</organism>
<proteinExistence type="inferred from homology"/>
<reference evidence="19 20" key="1">
    <citation type="submission" date="2016-08" db="EMBL/GenBank/DDBJ databases">
        <title>Whole genome shotgun sequence of Pichia membranifaciens KS47-1.</title>
        <authorList>
            <person name="Konishi M."/>
            <person name="Ishida M."/>
            <person name="Arakawa T."/>
            <person name="Kato Y."/>
            <person name="Horiuchi J."/>
        </authorList>
    </citation>
    <scope>NUCLEOTIDE SEQUENCE [LARGE SCALE GENOMIC DNA]</scope>
    <source>
        <strain evidence="19 20">KS47-1</strain>
    </source>
</reference>
<evidence type="ECO:0000256" key="8">
    <source>
        <dbReference type="ARBA" id="ARBA00022692"/>
    </source>
</evidence>
<evidence type="ECO:0000256" key="10">
    <source>
        <dbReference type="ARBA" id="ARBA00022989"/>
    </source>
</evidence>
<comment type="similarity">
    <text evidence="3">Belongs to the glycosyltransferase group 1 family.</text>
</comment>
<dbReference type="InterPro" id="IPR001296">
    <property type="entry name" value="Glyco_trans_1"/>
</dbReference>
<dbReference type="PANTHER" id="PTHR45919:SF1">
    <property type="entry name" value="GDP-MAN:MAN(3)GLCNAC(2)-PP-DOL ALPHA-1,2-MANNOSYLTRANSFERASE"/>
    <property type="match status" value="1"/>
</dbReference>
<evidence type="ECO:0000256" key="4">
    <source>
        <dbReference type="ARBA" id="ARBA00012645"/>
    </source>
</evidence>
<dbReference type="EC" id="2.4.1.131" evidence="4"/>
<dbReference type="GO" id="GO:0005789">
    <property type="term" value="C:endoplasmic reticulum membrane"/>
    <property type="evidence" value="ECO:0007669"/>
    <property type="project" value="UniProtKB-SubCell"/>
</dbReference>
<evidence type="ECO:0000256" key="1">
    <source>
        <dbReference type="ARBA" id="ARBA00004389"/>
    </source>
</evidence>
<accession>A0A1Q2YCR7</accession>
<evidence type="ECO:0000256" key="3">
    <source>
        <dbReference type="ARBA" id="ARBA00006122"/>
    </source>
</evidence>